<accession>A0AAU9DJ08</accession>
<dbReference type="AlphaFoldDB" id="A0AAU9DJ08"/>
<proteinExistence type="predicted"/>
<gene>
    <name evidence="2" type="ORF">FUAX_35720</name>
</gene>
<reference evidence="2 3" key="1">
    <citation type="submission" date="2021-12" db="EMBL/GenBank/DDBJ databases">
        <title>Genome sequencing of bacteria with rrn-lacking chromosome and rrn-plasmid.</title>
        <authorList>
            <person name="Anda M."/>
            <person name="Iwasaki W."/>
        </authorList>
    </citation>
    <scope>NUCLEOTIDE SEQUENCE [LARGE SCALE GENOMIC DNA]</scope>
    <source>
        <strain evidence="2 3">DSM 100852</strain>
    </source>
</reference>
<sequence>MRKRKLIGPTDAQTKGMVLFLSITVFYAVLVGDFGSGRSHFQFSESDSLKLDSLAKALDAKFKEDSIRKASEKQPELFAFNPNTADKSTFEKLGIKPAVAGRIVKYREKGGVFRKKEDFAKIYGLSRERFELLKEHIRLPKIASERFPKKRFERKRQERKPKVLEAFDINTADSLQLIAVRGIGPYTARRIMSLRERLGGFVSEDQLSEVYKIMPEGLDNLRKVCFVDTAFSPWKLDINQASFKDVLRHPYFDYEQVKVVFNLKRRAGKLSSFDQLKRHVPDLRPELADYLDFSVSQEPSELQ</sequence>
<dbReference type="KEGG" id="fax:FUAX_35720"/>
<evidence type="ECO:0000313" key="2">
    <source>
        <dbReference type="EMBL" id="BDD11140.1"/>
    </source>
</evidence>
<name>A0AAU9DJ08_9BACT</name>
<dbReference type="InterPro" id="IPR010994">
    <property type="entry name" value="RuvA_2-like"/>
</dbReference>
<evidence type="ECO:0000256" key="1">
    <source>
        <dbReference type="SAM" id="Phobius"/>
    </source>
</evidence>
<organism evidence="2 3">
    <name type="scientific">Fulvitalea axinellae</name>
    <dbReference type="NCBI Taxonomy" id="1182444"/>
    <lineage>
        <taxon>Bacteria</taxon>
        <taxon>Pseudomonadati</taxon>
        <taxon>Bacteroidota</taxon>
        <taxon>Cytophagia</taxon>
        <taxon>Cytophagales</taxon>
        <taxon>Persicobacteraceae</taxon>
        <taxon>Fulvitalea</taxon>
    </lineage>
</organism>
<dbReference type="RefSeq" id="WP_338392655.1">
    <property type="nucleotide sequence ID" value="NZ_AP025314.1"/>
</dbReference>
<evidence type="ECO:0000313" key="3">
    <source>
        <dbReference type="Proteomes" id="UP001348817"/>
    </source>
</evidence>
<dbReference type="PANTHER" id="PTHR21180">
    <property type="entry name" value="ENDONUCLEASE/EXONUCLEASE/PHOSPHATASE FAMILY DOMAIN-CONTAINING PROTEIN 1"/>
    <property type="match status" value="1"/>
</dbReference>
<keyword evidence="1" id="KW-0472">Membrane</keyword>
<dbReference type="InterPro" id="IPR051675">
    <property type="entry name" value="Endo/Exo/Phosphatase_dom_1"/>
</dbReference>
<feature type="transmembrane region" description="Helical" evidence="1">
    <location>
        <begin position="12"/>
        <end position="30"/>
    </location>
</feature>
<keyword evidence="1" id="KW-0812">Transmembrane</keyword>
<dbReference type="Proteomes" id="UP001348817">
    <property type="component" value="Chromosome"/>
</dbReference>
<dbReference type="EMBL" id="AP025314">
    <property type="protein sequence ID" value="BDD11140.1"/>
    <property type="molecule type" value="Genomic_DNA"/>
</dbReference>
<evidence type="ECO:0008006" key="4">
    <source>
        <dbReference type="Google" id="ProtNLM"/>
    </source>
</evidence>
<dbReference type="Gene3D" id="1.10.150.280">
    <property type="entry name" value="AF1531-like domain"/>
    <property type="match status" value="2"/>
</dbReference>
<dbReference type="PANTHER" id="PTHR21180:SF32">
    <property type="entry name" value="ENDONUCLEASE_EXONUCLEASE_PHOSPHATASE FAMILY DOMAIN-CONTAINING PROTEIN 1"/>
    <property type="match status" value="1"/>
</dbReference>
<dbReference type="Pfam" id="PF12836">
    <property type="entry name" value="HHH_3"/>
    <property type="match status" value="2"/>
</dbReference>
<keyword evidence="3" id="KW-1185">Reference proteome</keyword>
<dbReference type="SUPFAM" id="SSF47781">
    <property type="entry name" value="RuvA domain 2-like"/>
    <property type="match status" value="3"/>
</dbReference>
<protein>
    <recommendedName>
        <fullName evidence="4">Helix-hairpin-helix domain-containing protein</fullName>
    </recommendedName>
</protein>
<keyword evidence="1" id="KW-1133">Transmembrane helix</keyword>